<dbReference type="OrthoDB" id="118092at2"/>
<accession>A0A4Q7YZ55</accession>
<proteinExistence type="predicted"/>
<dbReference type="SUPFAM" id="SSF51905">
    <property type="entry name" value="FAD/NAD(P)-binding domain"/>
    <property type="match status" value="1"/>
</dbReference>
<evidence type="ECO:0000313" key="2">
    <source>
        <dbReference type="Proteomes" id="UP000292958"/>
    </source>
</evidence>
<gene>
    <name evidence="1" type="ORF">BDD14_4727</name>
</gene>
<keyword evidence="2" id="KW-1185">Reference proteome</keyword>
<dbReference type="Gene3D" id="3.50.50.60">
    <property type="entry name" value="FAD/NAD(P)-binding domain"/>
    <property type="match status" value="1"/>
</dbReference>
<organism evidence="1 2">
    <name type="scientific">Edaphobacter modestus</name>
    <dbReference type="NCBI Taxonomy" id="388466"/>
    <lineage>
        <taxon>Bacteria</taxon>
        <taxon>Pseudomonadati</taxon>
        <taxon>Acidobacteriota</taxon>
        <taxon>Terriglobia</taxon>
        <taxon>Terriglobales</taxon>
        <taxon>Acidobacteriaceae</taxon>
        <taxon>Edaphobacter</taxon>
    </lineage>
</organism>
<evidence type="ECO:0000313" key="1">
    <source>
        <dbReference type="EMBL" id="RZU43100.1"/>
    </source>
</evidence>
<sequence length="343" mass="36593">MNAAGVSGISIEGDGVAALCCAHLFSRSEIACSLSSGRTTKQPAILLGAQAASLLRDVCRSTSLLDSGWRIRKRVVLWGEATKPITVEHDGIAISEEILIAAMRSSLRKHRLAVPMSASWLIATHSSAHDSEFNIYGERRAVSYRVTVRNLVDSTSCWMESTPEGWLFLLPFNGSEASLIASGTDPESALRQSRLIVSRLSDISSASATVSIAPRIARTLCNGGVVRTGSAAMRFDPLCGEGAGHAVREAYLAVALIRAAMRGEPVEALLAHYTCRLQQAFLQHLVICSSFYSSGGSSDFWRAEDAALKAGIAELRSGLATSAPAQFRFRGLDLEAISPLAAL</sequence>
<reference evidence="1 2" key="1">
    <citation type="submission" date="2019-02" db="EMBL/GenBank/DDBJ databases">
        <title>Genomic Encyclopedia of Archaeal and Bacterial Type Strains, Phase II (KMG-II): from individual species to whole genera.</title>
        <authorList>
            <person name="Goeker M."/>
        </authorList>
    </citation>
    <scope>NUCLEOTIDE SEQUENCE [LARGE SCALE GENOMIC DNA]</scope>
    <source>
        <strain evidence="1 2">DSM 18101</strain>
    </source>
</reference>
<evidence type="ECO:0008006" key="3">
    <source>
        <dbReference type="Google" id="ProtNLM"/>
    </source>
</evidence>
<dbReference type="InterPro" id="IPR036188">
    <property type="entry name" value="FAD/NAD-bd_sf"/>
</dbReference>
<name>A0A4Q7YZ55_9BACT</name>
<comment type="caution">
    <text evidence="1">The sequence shown here is derived from an EMBL/GenBank/DDBJ whole genome shotgun (WGS) entry which is preliminary data.</text>
</comment>
<dbReference type="RefSeq" id="WP_130421406.1">
    <property type="nucleotide sequence ID" value="NZ_SHKW01000001.1"/>
</dbReference>
<dbReference type="EMBL" id="SHKW01000001">
    <property type="protein sequence ID" value="RZU43100.1"/>
    <property type="molecule type" value="Genomic_DNA"/>
</dbReference>
<protein>
    <recommendedName>
        <fullName evidence="3">Flavin-dependent dehydrogenase</fullName>
    </recommendedName>
</protein>
<dbReference type="Proteomes" id="UP000292958">
    <property type="component" value="Unassembled WGS sequence"/>
</dbReference>
<dbReference type="AlphaFoldDB" id="A0A4Q7YZ55"/>